<dbReference type="SUPFAM" id="SSF90123">
    <property type="entry name" value="ABC transporter transmembrane region"/>
    <property type="match status" value="1"/>
</dbReference>
<feature type="transmembrane region" description="Helical" evidence="8">
    <location>
        <begin position="405"/>
        <end position="426"/>
    </location>
</feature>
<feature type="compositionally biased region" description="Gly residues" evidence="7">
    <location>
        <begin position="29"/>
        <end position="43"/>
    </location>
</feature>
<gene>
    <name evidence="11" type="ORF">ACFO60_31675</name>
</gene>
<dbReference type="GO" id="GO:0005524">
    <property type="term" value="F:ATP binding"/>
    <property type="evidence" value="ECO:0007669"/>
    <property type="project" value="UniProtKB-KW"/>
</dbReference>
<protein>
    <submittedName>
        <fullName evidence="11">ATP-binding cassette domain-containing protein</fullName>
    </submittedName>
</protein>
<evidence type="ECO:0000259" key="9">
    <source>
        <dbReference type="PROSITE" id="PS50893"/>
    </source>
</evidence>
<evidence type="ECO:0000256" key="8">
    <source>
        <dbReference type="SAM" id="Phobius"/>
    </source>
</evidence>
<feature type="transmembrane region" description="Helical" evidence="8">
    <location>
        <begin position="508"/>
        <end position="528"/>
    </location>
</feature>
<dbReference type="PANTHER" id="PTHR24221">
    <property type="entry name" value="ATP-BINDING CASSETTE SUB-FAMILY B"/>
    <property type="match status" value="1"/>
</dbReference>
<feature type="domain" description="ABC transmembrane type-1" evidence="10">
    <location>
        <begin position="371"/>
        <end position="654"/>
    </location>
</feature>
<evidence type="ECO:0000256" key="4">
    <source>
        <dbReference type="ARBA" id="ARBA00022840"/>
    </source>
</evidence>
<dbReference type="RefSeq" id="WP_380847718.1">
    <property type="nucleotide sequence ID" value="NZ_JBHSFP010000030.1"/>
</dbReference>
<dbReference type="Proteomes" id="UP001596004">
    <property type="component" value="Unassembled WGS sequence"/>
</dbReference>
<evidence type="ECO:0000256" key="5">
    <source>
        <dbReference type="ARBA" id="ARBA00022989"/>
    </source>
</evidence>
<feature type="region of interest" description="Disordered" evidence="7">
    <location>
        <begin position="1"/>
        <end position="44"/>
    </location>
</feature>
<name>A0ABV9CPZ1_9ACTN</name>
<feature type="transmembrane region" description="Helical" evidence="8">
    <location>
        <begin position="369"/>
        <end position="393"/>
    </location>
</feature>
<organism evidence="11 12">
    <name type="scientific">Sphaerisporangium dianthi</name>
    <dbReference type="NCBI Taxonomy" id="1436120"/>
    <lineage>
        <taxon>Bacteria</taxon>
        <taxon>Bacillati</taxon>
        <taxon>Actinomycetota</taxon>
        <taxon>Actinomycetes</taxon>
        <taxon>Streptosporangiales</taxon>
        <taxon>Streptosporangiaceae</taxon>
        <taxon>Sphaerisporangium</taxon>
    </lineage>
</organism>
<proteinExistence type="predicted"/>
<dbReference type="Pfam" id="PF00005">
    <property type="entry name" value="ABC_tran"/>
    <property type="match status" value="1"/>
</dbReference>
<dbReference type="InterPro" id="IPR003439">
    <property type="entry name" value="ABC_transporter-like_ATP-bd"/>
</dbReference>
<evidence type="ECO:0000256" key="7">
    <source>
        <dbReference type="SAM" id="MobiDB-lite"/>
    </source>
</evidence>
<keyword evidence="4 11" id="KW-0067">ATP-binding</keyword>
<feature type="compositionally biased region" description="Basic and acidic residues" evidence="7">
    <location>
        <begin position="15"/>
        <end position="28"/>
    </location>
</feature>
<dbReference type="InterPro" id="IPR017871">
    <property type="entry name" value="ABC_transporter-like_CS"/>
</dbReference>
<dbReference type="PANTHER" id="PTHR24221:SF654">
    <property type="entry name" value="ATP-BINDING CASSETTE SUB-FAMILY B MEMBER 6"/>
    <property type="match status" value="1"/>
</dbReference>
<dbReference type="SMART" id="SM00382">
    <property type="entry name" value="AAA"/>
    <property type="match status" value="1"/>
</dbReference>
<keyword evidence="12" id="KW-1185">Reference proteome</keyword>
<dbReference type="InterPro" id="IPR036640">
    <property type="entry name" value="ABC1_TM_sf"/>
</dbReference>
<evidence type="ECO:0000256" key="3">
    <source>
        <dbReference type="ARBA" id="ARBA00022741"/>
    </source>
</evidence>
<dbReference type="Gene3D" id="3.40.50.300">
    <property type="entry name" value="P-loop containing nucleotide triphosphate hydrolases"/>
    <property type="match status" value="1"/>
</dbReference>
<dbReference type="EMBL" id="JBHSFP010000030">
    <property type="protein sequence ID" value="MFC4535346.1"/>
    <property type="molecule type" value="Genomic_DNA"/>
</dbReference>
<reference evidence="12" key="1">
    <citation type="journal article" date="2019" name="Int. J. Syst. Evol. Microbiol.">
        <title>The Global Catalogue of Microorganisms (GCM) 10K type strain sequencing project: providing services to taxonomists for standard genome sequencing and annotation.</title>
        <authorList>
            <consortium name="The Broad Institute Genomics Platform"/>
            <consortium name="The Broad Institute Genome Sequencing Center for Infectious Disease"/>
            <person name="Wu L."/>
            <person name="Ma J."/>
        </authorList>
    </citation>
    <scope>NUCLEOTIDE SEQUENCE [LARGE SCALE GENOMIC DNA]</scope>
    <source>
        <strain evidence="12">CGMCC 4.7132</strain>
    </source>
</reference>
<dbReference type="Gene3D" id="1.20.1560.10">
    <property type="entry name" value="ABC transporter type 1, transmembrane domain"/>
    <property type="match status" value="1"/>
</dbReference>
<keyword evidence="5 8" id="KW-1133">Transmembrane helix</keyword>
<keyword evidence="2 8" id="KW-0812">Transmembrane</keyword>
<dbReference type="InterPro" id="IPR011527">
    <property type="entry name" value="ABC1_TM_dom"/>
</dbReference>
<comment type="subcellular location">
    <subcellularLocation>
        <location evidence="1">Cell membrane</location>
        <topology evidence="1">Multi-pass membrane protein</topology>
    </subcellularLocation>
</comment>
<feature type="region of interest" description="Disordered" evidence="7">
    <location>
        <begin position="139"/>
        <end position="161"/>
    </location>
</feature>
<dbReference type="PROSITE" id="PS00211">
    <property type="entry name" value="ABC_TRANSPORTER_1"/>
    <property type="match status" value="1"/>
</dbReference>
<evidence type="ECO:0000313" key="11">
    <source>
        <dbReference type="EMBL" id="MFC4535346.1"/>
    </source>
</evidence>
<evidence type="ECO:0000256" key="2">
    <source>
        <dbReference type="ARBA" id="ARBA00022692"/>
    </source>
</evidence>
<feature type="transmembrane region" description="Helical" evidence="8">
    <location>
        <begin position="483"/>
        <end position="502"/>
    </location>
</feature>
<sequence length="915" mass="96637">MNGHPLSDNGANGHTRGDDRPSPRDAGGDGRPGGDAMTGGGARGDGRMAGYPVSEIELIDPYACWLVVSGSVDVLLAPADGQGPRRRVVRVETGQVMHGFAATDPPRGYTVTASPAEGTSVRRVRRDAGALSAWTHRLAQAGPDGAGGPRRPGAAQDPPGHRELRALHRGALAQVLLLAEAEEADRDNWRAARVAATGETLRRSFVDVGVAAGAPPSPDRPRTGAEHAVKVVKALGDHCGFAARDFGPASGDPLGAAPDAGPASGDPLGAALDAARVRHRRVRLEGRWWRTATVPMVGFTREGGRPVALLPHRGGYRAADPASEPCRVTEAVAAGLAPDAWQVYPPLGEGLASPLALLRFGLRGAGRELGWLVAAGGGAALLALGVPLFTFTLLRSAADPADRPAMAWIAVIIAGMVCAGALLLALRNSLLVRVHGRLQERLEPAVWSHLISLDLPFFNRYSTGELVQRANAVSDMRKSLGEAAVNSLLGGMFSLLGLLVLVAVDWRLALVALGGVAALLAVLAGRAVRQQRHELVMHEQYGKIYSLLYACLGAIDKIHVAGREAQVFGLWSRLFATQQRAAAAAQRERAVSAAIGASAQPALLLLLAVTGLALGVPAASFVIAAVALGQFVLALGQMNRAVEAGFALLPRFERLRPVLERAAETPPGAKDPGELTGLVRLAGVSFAYPGTAMRILDDVSMVFRPGEFVAVAGPSGAGKSTLVRLLLGFEPPRTGQVLYDGGDVRDLDLRRVRTQVGVVMQQARVLRGSIMENIIGDVPGAVEEDAWRAARLADLDGDIAAMPMGMHTVVGEDNASFSGGQLQRLLIARALVKRPRILILDEATSALDNHTQALVSRRIAELDITRIVIAHRLSTIRSADRIYVLDQGRVVADGPFEELMDQNPLFARMVRRQEV</sequence>
<dbReference type="InterPro" id="IPR039421">
    <property type="entry name" value="Type_1_exporter"/>
</dbReference>
<accession>A0ABV9CPZ1</accession>
<dbReference type="PROSITE" id="PS50929">
    <property type="entry name" value="ABC_TM1F"/>
    <property type="match status" value="1"/>
</dbReference>
<keyword evidence="3" id="KW-0547">Nucleotide-binding</keyword>
<dbReference type="PROSITE" id="PS50893">
    <property type="entry name" value="ABC_TRANSPORTER_2"/>
    <property type="match status" value="1"/>
</dbReference>
<dbReference type="InterPro" id="IPR003593">
    <property type="entry name" value="AAA+_ATPase"/>
</dbReference>
<dbReference type="Pfam" id="PF00664">
    <property type="entry name" value="ABC_membrane"/>
    <property type="match status" value="1"/>
</dbReference>
<evidence type="ECO:0000256" key="6">
    <source>
        <dbReference type="ARBA" id="ARBA00023136"/>
    </source>
</evidence>
<keyword evidence="6 8" id="KW-0472">Membrane</keyword>
<evidence type="ECO:0000256" key="1">
    <source>
        <dbReference type="ARBA" id="ARBA00004651"/>
    </source>
</evidence>
<dbReference type="SUPFAM" id="SSF52540">
    <property type="entry name" value="P-loop containing nucleoside triphosphate hydrolases"/>
    <property type="match status" value="1"/>
</dbReference>
<feature type="domain" description="ABC transporter" evidence="9">
    <location>
        <begin position="679"/>
        <end position="912"/>
    </location>
</feature>
<comment type="caution">
    <text evidence="11">The sequence shown here is derived from an EMBL/GenBank/DDBJ whole genome shotgun (WGS) entry which is preliminary data.</text>
</comment>
<dbReference type="InterPro" id="IPR027417">
    <property type="entry name" value="P-loop_NTPase"/>
</dbReference>
<evidence type="ECO:0000259" key="10">
    <source>
        <dbReference type="PROSITE" id="PS50929"/>
    </source>
</evidence>
<evidence type="ECO:0000313" key="12">
    <source>
        <dbReference type="Proteomes" id="UP001596004"/>
    </source>
</evidence>